<organism evidence="1 2">
    <name type="scientific">Marchantia polymorpha subsp. ruderalis</name>
    <dbReference type="NCBI Taxonomy" id="1480154"/>
    <lineage>
        <taxon>Eukaryota</taxon>
        <taxon>Viridiplantae</taxon>
        <taxon>Streptophyta</taxon>
        <taxon>Embryophyta</taxon>
        <taxon>Marchantiophyta</taxon>
        <taxon>Marchantiopsida</taxon>
        <taxon>Marchantiidae</taxon>
        <taxon>Marchantiales</taxon>
        <taxon>Marchantiaceae</taxon>
        <taxon>Marchantia</taxon>
    </lineage>
</organism>
<evidence type="ECO:0000313" key="1">
    <source>
        <dbReference type="EMBL" id="OAE28896.1"/>
    </source>
</evidence>
<dbReference type="Proteomes" id="UP000077202">
    <property type="component" value="Unassembled WGS sequence"/>
</dbReference>
<protein>
    <submittedName>
        <fullName evidence="1">Uncharacterized protein</fullName>
    </submittedName>
</protein>
<gene>
    <name evidence="1" type="ORF">AXG93_2255s1290</name>
</gene>
<accession>A0A176W9W2</accession>
<evidence type="ECO:0000313" key="2">
    <source>
        <dbReference type="Proteomes" id="UP000077202"/>
    </source>
</evidence>
<reference evidence="1" key="1">
    <citation type="submission" date="2016-03" db="EMBL/GenBank/DDBJ databases">
        <title>Mechanisms controlling the formation of the plant cell surface in tip-growing cells are functionally conserved among land plants.</title>
        <authorList>
            <person name="Honkanen S."/>
            <person name="Jones V.A."/>
            <person name="Morieri G."/>
            <person name="Champion C."/>
            <person name="Hetherington A.J."/>
            <person name="Kelly S."/>
            <person name="Saint-Marcoux D."/>
            <person name="Proust H."/>
            <person name="Prescott H."/>
            <person name="Dolan L."/>
        </authorList>
    </citation>
    <scope>NUCLEOTIDE SEQUENCE [LARGE SCALE GENOMIC DNA]</scope>
    <source>
        <tissue evidence="1">Whole gametophyte</tissue>
    </source>
</reference>
<dbReference type="AlphaFoldDB" id="A0A176W9W2"/>
<sequence length="251" mass="27658">MSSDTKEDPMALKEVAAKAVEDEATAESGPRKVASPRISTYTVILETDSAIINNDLHDNLAEQKRFLLEREIANDEGVLKVNEIAGEENNIEPAPPLAKAEKSVDDIKERPVLKRRKLQRITTSKMVDQHISNARKVTVELLDKLKLSQKEFARELKRAEKLTATLKAKDQSHAAELALKAKELQDCEAFLTSELERRKELDVDCSKLCSQFSAVSRSSSKIVRDGGNSPAVGTTDGCCIVRKSRVGQGSS</sequence>
<name>A0A176W9W2_MARPO</name>
<dbReference type="EMBL" id="LVLJ01001637">
    <property type="protein sequence ID" value="OAE28896.1"/>
    <property type="molecule type" value="Genomic_DNA"/>
</dbReference>
<comment type="caution">
    <text evidence="1">The sequence shown here is derived from an EMBL/GenBank/DDBJ whole genome shotgun (WGS) entry which is preliminary data.</text>
</comment>
<keyword evidence="2" id="KW-1185">Reference proteome</keyword>
<proteinExistence type="predicted"/>